<comment type="similarity">
    <text evidence="1 4 5">Belongs to the bacterial ribosomal protein bL35 family.</text>
</comment>
<keyword evidence="2 4" id="KW-0689">Ribosomal protein</keyword>
<keyword evidence="3 4" id="KW-0687">Ribonucleoprotein</keyword>
<dbReference type="GO" id="GO:0006412">
    <property type="term" value="P:translation"/>
    <property type="evidence" value="ECO:0007669"/>
    <property type="project" value="UniProtKB-UniRule"/>
</dbReference>
<dbReference type="InterPro" id="IPR018265">
    <property type="entry name" value="Ribosomal_bL35_CS"/>
</dbReference>
<dbReference type="Gene3D" id="4.10.410.60">
    <property type="match status" value="1"/>
</dbReference>
<dbReference type="SUPFAM" id="SSF143034">
    <property type="entry name" value="L35p-like"/>
    <property type="match status" value="1"/>
</dbReference>
<evidence type="ECO:0000313" key="7">
    <source>
        <dbReference type="EMBL" id="OPX18005.1"/>
    </source>
</evidence>
<feature type="compositionally biased region" description="Basic and acidic residues" evidence="6">
    <location>
        <begin position="52"/>
        <end position="62"/>
    </location>
</feature>
<dbReference type="PRINTS" id="PR00064">
    <property type="entry name" value="RIBOSOMALL35"/>
</dbReference>
<dbReference type="AlphaFoldDB" id="A0A1V4QGM6"/>
<evidence type="ECO:0000313" key="8">
    <source>
        <dbReference type="Proteomes" id="UP000191663"/>
    </source>
</evidence>
<accession>A0A1V4QGM6</accession>
<organism evidence="7 8">
    <name type="scientific">candidate division WOR-3 bacterium 4484_100</name>
    <dbReference type="NCBI Taxonomy" id="1936077"/>
    <lineage>
        <taxon>Bacteria</taxon>
        <taxon>Bacteria division WOR-3</taxon>
    </lineage>
</organism>
<dbReference type="InterPro" id="IPR001706">
    <property type="entry name" value="Ribosomal_bL35"/>
</dbReference>
<proteinExistence type="inferred from homology"/>
<dbReference type="NCBIfam" id="TIGR00001">
    <property type="entry name" value="rpmI_bact"/>
    <property type="match status" value="1"/>
</dbReference>
<comment type="caution">
    <text evidence="7">The sequence shown here is derived from an EMBL/GenBank/DDBJ whole genome shotgun (WGS) entry which is preliminary data.</text>
</comment>
<evidence type="ECO:0000256" key="3">
    <source>
        <dbReference type="ARBA" id="ARBA00023274"/>
    </source>
</evidence>
<name>A0A1V4QGM6_UNCW3</name>
<dbReference type="EMBL" id="MUKB01000050">
    <property type="protein sequence ID" value="OPX18005.1"/>
    <property type="molecule type" value="Genomic_DNA"/>
</dbReference>
<feature type="compositionally biased region" description="Basic residues" evidence="6">
    <location>
        <begin position="1"/>
        <end position="45"/>
    </location>
</feature>
<dbReference type="GO" id="GO:0005840">
    <property type="term" value="C:ribosome"/>
    <property type="evidence" value="ECO:0007669"/>
    <property type="project" value="UniProtKB-KW"/>
</dbReference>
<dbReference type="HAMAP" id="MF_00514">
    <property type="entry name" value="Ribosomal_bL35"/>
    <property type="match status" value="1"/>
</dbReference>
<protein>
    <recommendedName>
        <fullName evidence="4">Large ribosomal subunit protein bL35</fullName>
    </recommendedName>
</protein>
<dbReference type="Pfam" id="PF01632">
    <property type="entry name" value="Ribosomal_L35p"/>
    <property type="match status" value="1"/>
</dbReference>
<evidence type="ECO:0000256" key="1">
    <source>
        <dbReference type="ARBA" id="ARBA00006598"/>
    </source>
</evidence>
<dbReference type="GO" id="GO:0003735">
    <property type="term" value="F:structural constituent of ribosome"/>
    <property type="evidence" value="ECO:0007669"/>
    <property type="project" value="InterPro"/>
</dbReference>
<dbReference type="InterPro" id="IPR037229">
    <property type="entry name" value="Ribosomal_bL35_sf"/>
</dbReference>
<dbReference type="GO" id="GO:1990904">
    <property type="term" value="C:ribonucleoprotein complex"/>
    <property type="evidence" value="ECO:0007669"/>
    <property type="project" value="UniProtKB-KW"/>
</dbReference>
<sequence>MAKQKSKRGLLKRIKKRKSGSIARHRAGKSHLLTGKKRKRKRRLRQAASFSRADEKRIKKLI</sequence>
<evidence type="ECO:0000256" key="5">
    <source>
        <dbReference type="RuleBase" id="RU000568"/>
    </source>
</evidence>
<evidence type="ECO:0000256" key="6">
    <source>
        <dbReference type="SAM" id="MobiDB-lite"/>
    </source>
</evidence>
<dbReference type="InterPro" id="IPR021137">
    <property type="entry name" value="Ribosomal_bL35-like"/>
</dbReference>
<feature type="region of interest" description="Disordered" evidence="6">
    <location>
        <begin position="1"/>
        <end position="62"/>
    </location>
</feature>
<evidence type="ECO:0000256" key="2">
    <source>
        <dbReference type="ARBA" id="ARBA00022980"/>
    </source>
</evidence>
<reference evidence="8" key="1">
    <citation type="submission" date="2017-01" db="EMBL/GenBank/DDBJ databases">
        <title>Novel pathways for hydrocarbon cycling and metabolic interdependencies in hydrothermal sediment communities.</title>
        <authorList>
            <person name="Dombrowski N."/>
            <person name="Seitz K."/>
            <person name="Teske A."/>
            <person name="Baker B."/>
        </authorList>
    </citation>
    <scope>NUCLEOTIDE SEQUENCE [LARGE SCALE GENOMIC DNA]</scope>
</reference>
<dbReference type="PROSITE" id="PS00936">
    <property type="entry name" value="RIBOSOMAL_L35"/>
    <property type="match status" value="1"/>
</dbReference>
<evidence type="ECO:0000256" key="4">
    <source>
        <dbReference type="HAMAP-Rule" id="MF_00514"/>
    </source>
</evidence>
<gene>
    <name evidence="4" type="primary">rpmI</name>
    <name evidence="7" type="ORF">BXT86_03425</name>
</gene>
<dbReference type="Proteomes" id="UP000191663">
    <property type="component" value="Unassembled WGS sequence"/>
</dbReference>